<dbReference type="EMBL" id="JJRY01000022">
    <property type="protein sequence ID" value="KEF36756.1"/>
    <property type="molecule type" value="Genomic_DNA"/>
</dbReference>
<dbReference type="GeneID" id="89469620"/>
<accession>A0A072NGV8</accession>
<comment type="caution">
    <text evidence="1">The sequence shown here is derived from an EMBL/GenBank/DDBJ whole genome shotgun (WGS) entry which is preliminary data.</text>
</comment>
<reference evidence="1 2" key="1">
    <citation type="submission" date="2014-04" db="EMBL/GenBank/DDBJ databases">
        <title>Draft genome sequence of Bacillus azotoformans MEV2011, a (co-) denitrifying strain unable to grow in the presence of oxygen.</title>
        <authorList>
            <person name="Nielsen M."/>
            <person name="Schreiber L."/>
            <person name="Finster K."/>
            <person name="Schramm A."/>
        </authorList>
    </citation>
    <scope>NUCLEOTIDE SEQUENCE [LARGE SCALE GENOMIC DNA]</scope>
    <source>
        <strain evidence="1 2">MEV2011</strain>
    </source>
</reference>
<evidence type="ECO:0000313" key="1">
    <source>
        <dbReference type="EMBL" id="KEF36756.1"/>
    </source>
</evidence>
<evidence type="ECO:0000313" key="2">
    <source>
        <dbReference type="Proteomes" id="UP000027936"/>
    </source>
</evidence>
<sequence length="72" mass="8364">MFTVHFIENKNILLSQLLQNVPSVGQDLKIKGRKAKVLSVDTIDERTIHVKVVQEEVKKKQQLVLDNKKKKR</sequence>
<dbReference type="Proteomes" id="UP000027936">
    <property type="component" value="Unassembled WGS sequence"/>
</dbReference>
<protein>
    <submittedName>
        <fullName evidence="1">Uncharacterized protein</fullName>
    </submittedName>
</protein>
<gene>
    <name evidence="1" type="ORF">M670_04007</name>
</gene>
<dbReference type="RefSeq" id="WP_003330083.1">
    <property type="nucleotide sequence ID" value="NZ_JJRY01000022.1"/>
</dbReference>
<dbReference type="PATRIC" id="fig|1348973.3.peg.3889"/>
<proteinExistence type="predicted"/>
<dbReference type="OrthoDB" id="2934625at2"/>
<name>A0A072NGV8_SCHAZ</name>
<organism evidence="1 2">
    <name type="scientific">Schinkia azotoformans MEV2011</name>
    <dbReference type="NCBI Taxonomy" id="1348973"/>
    <lineage>
        <taxon>Bacteria</taxon>
        <taxon>Bacillati</taxon>
        <taxon>Bacillota</taxon>
        <taxon>Bacilli</taxon>
        <taxon>Bacillales</taxon>
        <taxon>Bacillaceae</taxon>
        <taxon>Calidifontibacillus/Schinkia group</taxon>
        <taxon>Schinkia</taxon>
    </lineage>
</organism>
<dbReference type="AlphaFoldDB" id="A0A072NGV8"/>